<evidence type="ECO:0000313" key="2">
    <source>
        <dbReference type="Proteomes" id="UP000011607"/>
    </source>
</evidence>
<evidence type="ECO:0000313" key="1">
    <source>
        <dbReference type="EMBL" id="EMA40562.1"/>
    </source>
</evidence>
<sequence>MFGVTDVAGRVVGFALLSGIVFGGTEPTLSDGRPYSRGGIARFVFALRDLLASDKYACELPAHFWFGNQHFLPSS</sequence>
<dbReference type="EMBL" id="AOMA01000071">
    <property type="protein sequence ID" value="EMA40562.1"/>
    <property type="molecule type" value="Genomic_DNA"/>
</dbReference>
<protein>
    <submittedName>
        <fullName evidence="1">Uncharacterized protein</fullName>
    </submittedName>
</protein>
<proteinExistence type="predicted"/>
<organism evidence="1 2">
    <name type="scientific">Halobiforma nitratireducens JCM 10879</name>
    <dbReference type="NCBI Taxonomy" id="1227454"/>
    <lineage>
        <taxon>Archaea</taxon>
        <taxon>Methanobacteriati</taxon>
        <taxon>Methanobacteriota</taxon>
        <taxon>Stenosarchaea group</taxon>
        <taxon>Halobacteria</taxon>
        <taxon>Halobacteriales</taxon>
        <taxon>Natrialbaceae</taxon>
        <taxon>Halobiforma</taxon>
    </lineage>
</organism>
<accession>M0M445</accession>
<dbReference type="Proteomes" id="UP000011607">
    <property type="component" value="Unassembled WGS sequence"/>
</dbReference>
<dbReference type="AlphaFoldDB" id="M0M445"/>
<name>M0M445_9EURY</name>
<comment type="caution">
    <text evidence="1">The sequence shown here is derived from an EMBL/GenBank/DDBJ whole genome shotgun (WGS) entry which is preliminary data.</text>
</comment>
<dbReference type="STRING" id="1227454.C446_07267"/>
<dbReference type="RefSeq" id="WP_006672393.1">
    <property type="nucleotide sequence ID" value="NZ_AOMA01000071.1"/>
</dbReference>
<keyword evidence="2" id="KW-1185">Reference proteome</keyword>
<reference evidence="1 2" key="1">
    <citation type="journal article" date="2014" name="PLoS Genet.">
        <title>Phylogenetically driven sequencing of extremely halophilic archaea reveals strategies for static and dynamic osmo-response.</title>
        <authorList>
            <person name="Becker E.A."/>
            <person name="Seitzer P.M."/>
            <person name="Tritt A."/>
            <person name="Larsen D."/>
            <person name="Krusor M."/>
            <person name="Yao A.I."/>
            <person name="Wu D."/>
            <person name="Madern D."/>
            <person name="Eisen J.A."/>
            <person name="Darling A.E."/>
            <person name="Facciotti M.T."/>
        </authorList>
    </citation>
    <scope>NUCLEOTIDE SEQUENCE [LARGE SCALE GENOMIC DNA]</scope>
    <source>
        <strain evidence="1 2">JCM 10879</strain>
    </source>
</reference>
<gene>
    <name evidence="1" type="ORF">C446_07267</name>
</gene>